<comment type="caution">
    <text evidence="1">The sequence shown here is derived from an EMBL/GenBank/DDBJ whole genome shotgun (WGS) entry which is preliminary data.</text>
</comment>
<organism evidence="1 2">
    <name type="scientific">Ambrosiozyma monospora</name>
    <name type="common">Yeast</name>
    <name type="synonym">Endomycopsis monosporus</name>
    <dbReference type="NCBI Taxonomy" id="43982"/>
    <lineage>
        <taxon>Eukaryota</taxon>
        <taxon>Fungi</taxon>
        <taxon>Dikarya</taxon>
        <taxon>Ascomycota</taxon>
        <taxon>Saccharomycotina</taxon>
        <taxon>Pichiomycetes</taxon>
        <taxon>Pichiales</taxon>
        <taxon>Pichiaceae</taxon>
        <taxon>Ambrosiozyma</taxon>
    </lineage>
</organism>
<gene>
    <name evidence="1" type="ORF">Amon02_000874000</name>
</gene>
<name>A0ACB5TL13_AMBMO</name>
<dbReference type="EMBL" id="BSXS01007871">
    <property type="protein sequence ID" value="GME90604.1"/>
    <property type="molecule type" value="Genomic_DNA"/>
</dbReference>
<evidence type="ECO:0000313" key="1">
    <source>
        <dbReference type="EMBL" id="GME90604.1"/>
    </source>
</evidence>
<proteinExistence type="predicted"/>
<keyword evidence="2" id="KW-1185">Reference proteome</keyword>
<dbReference type="Proteomes" id="UP001165064">
    <property type="component" value="Unassembled WGS sequence"/>
</dbReference>
<sequence length="309" mass="35399">MNKLKNALKFKSKPKVKSLNHTQRKKESFMTDYEQEILSKHANPNTNNNNNRFTHQRVPTTRSKQVSNDSESSIGSEYEFSVNENTTTSSPDTPQTQSWSTNQFLLDSELLTSGVVNYGSLSGKGKLLSHQQSTIPLAPSISDHAFFKTESEDQFFQIISSVELPMSIVYQIFKDVILVNLSLPEIIQLIHYNIQLDQILIQLFQDSTFNCNNDCQLRIESGSEKESIPIDMNCIAPDHLKTLFEFLTDANVKAKKLTLIDCSPTFYLDYNDGFVLFLNECFNEIAFLFYFLKPPMDFHIIPEHFEYGS</sequence>
<accession>A0ACB5TL13</accession>
<reference evidence="1" key="1">
    <citation type="submission" date="2023-04" db="EMBL/GenBank/DDBJ databases">
        <title>Ambrosiozyma monospora NBRC 10751.</title>
        <authorList>
            <person name="Ichikawa N."/>
            <person name="Sato H."/>
            <person name="Tonouchi N."/>
        </authorList>
    </citation>
    <scope>NUCLEOTIDE SEQUENCE</scope>
    <source>
        <strain evidence="1">NBRC 10751</strain>
    </source>
</reference>
<evidence type="ECO:0000313" key="2">
    <source>
        <dbReference type="Proteomes" id="UP001165064"/>
    </source>
</evidence>
<protein>
    <submittedName>
        <fullName evidence="1">Unnamed protein product</fullName>
    </submittedName>
</protein>